<dbReference type="Gene3D" id="1.20.1420.30">
    <property type="entry name" value="NCX, central ion-binding region"/>
    <property type="match status" value="1"/>
</dbReference>
<feature type="compositionally biased region" description="Basic and acidic residues" evidence="11">
    <location>
        <begin position="92"/>
        <end position="105"/>
    </location>
</feature>
<dbReference type="InParanoid" id="A0A066VSV7"/>
<keyword evidence="14" id="KW-1185">Reference proteome</keyword>
<evidence type="ECO:0000259" key="12">
    <source>
        <dbReference type="Pfam" id="PF01699"/>
    </source>
</evidence>
<evidence type="ECO:0000256" key="1">
    <source>
        <dbReference type="ARBA" id="ARBA00004127"/>
    </source>
</evidence>
<dbReference type="InterPro" id="IPR004837">
    <property type="entry name" value="NaCa_Exmemb"/>
</dbReference>
<keyword evidence="8 10" id="KW-0406">Ion transport</keyword>
<dbReference type="AlphaFoldDB" id="A0A066VSV7"/>
<feature type="transmembrane region" description="Helical" evidence="10">
    <location>
        <begin position="324"/>
        <end position="342"/>
    </location>
</feature>
<evidence type="ECO:0000256" key="3">
    <source>
        <dbReference type="ARBA" id="ARBA00022448"/>
    </source>
</evidence>
<protein>
    <recommendedName>
        <fullName evidence="10">Vacuolar calcium ion transporter</fullName>
    </recommendedName>
</protein>
<comment type="similarity">
    <text evidence="2 10">Belongs to the Ca(2+):cation antiporter (CaCA) (TC 2.A.19) family.</text>
</comment>
<dbReference type="GO" id="GO:0006874">
    <property type="term" value="P:intracellular calcium ion homeostasis"/>
    <property type="evidence" value="ECO:0007669"/>
    <property type="project" value="TreeGrafter"/>
</dbReference>
<feature type="transmembrane region" description="Helical" evidence="10">
    <location>
        <begin position="220"/>
        <end position="240"/>
    </location>
</feature>
<dbReference type="PANTHER" id="PTHR31503:SF20">
    <property type="entry name" value="CA(2+)_H(+) EXCHANGER, PUTATIVE (EUROFUNG)-RELATED"/>
    <property type="match status" value="1"/>
</dbReference>
<feature type="transmembrane region" description="Helical" evidence="10">
    <location>
        <begin position="436"/>
        <end position="458"/>
    </location>
</feature>
<dbReference type="Proteomes" id="UP000027361">
    <property type="component" value="Unassembled WGS sequence"/>
</dbReference>
<keyword evidence="10" id="KW-0050">Antiport</keyword>
<feature type="transmembrane region" description="Helical" evidence="10">
    <location>
        <begin position="354"/>
        <end position="375"/>
    </location>
</feature>
<feature type="transmembrane region" description="Helical" evidence="10">
    <location>
        <begin position="527"/>
        <end position="547"/>
    </location>
</feature>
<evidence type="ECO:0000256" key="2">
    <source>
        <dbReference type="ARBA" id="ARBA00008170"/>
    </source>
</evidence>
<feature type="transmembrane region" description="Helical" evidence="10">
    <location>
        <begin position="499"/>
        <end position="520"/>
    </location>
</feature>
<dbReference type="RefSeq" id="XP_013241875.1">
    <property type="nucleotide sequence ID" value="XM_013386421.1"/>
</dbReference>
<accession>A0A066VSV7</accession>
<evidence type="ECO:0000256" key="4">
    <source>
        <dbReference type="ARBA" id="ARBA00022568"/>
    </source>
</evidence>
<dbReference type="OrthoDB" id="1699231at2759"/>
<feature type="region of interest" description="Disordered" evidence="11">
    <location>
        <begin position="1"/>
        <end position="150"/>
    </location>
</feature>
<feature type="domain" description="Sodium/calcium exchanger membrane region" evidence="12">
    <location>
        <begin position="401"/>
        <end position="545"/>
    </location>
</feature>
<keyword evidence="4 10" id="KW-0109">Calcium transport</keyword>
<evidence type="ECO:0000256" key="7">
    <source>
        <dbReference type="ARBA" id="ARBA00022989"/>
    </source>
</evidence>
<evidence type="ECO:0000256" key="11">
    <source>
        <dbReference type="SAM" id="MobiDB-lite"/>
    </source>
</evidence>
<keyword evidence="5 10" id="KW-0812">Transmembrane</keyword>
<dbReference type="EMBL" id="JMSN01000075">
    <property type="protein sequence ID" value="KDN41874.1"/>
    <property type="molecule type" value="Genomic_DNA"/>
</dbReference>
<dbReference type="GO" id="GO:0000329">
    <property type="term" value="C:fungal-type vacuole membrane"/>
    <property type="evidence" value="ECO:0007669"/>
    <property type="project" value="TreeGrafter"/>
</dbReference>
<dbReference type="PANTHER" id="PTHR31503">
    <property type="entry name" value="VACUOLAR CALCIUM ION TRANSPORTER"/>
    <property type="match status" value="1"/>
</dbReference>
<evidence type="ECO:0000256" key="9">
    <source>
        <dbReference type="ARBA" id="ARBA00023136"/>
    </source>
</evidence>
<dbReference type="NCBIfam" id="TIGR00846">
    <property type="entry name" value="caca2"/>
    <property type="match status" value="1"/>
</dbReference>
<dbReference type="InterPro" id="IPR044880">
    <property type="entry name" value="NCX_ion-bd_dom_sf"/>
</dbReference>
<dbReference type="STRING" id="1037660.A0A066VSV7"/>
<feature type="compositionally biased region" description="Low complexity" evidence="11">
    <location>
        <begin position="60"/>
        <end position="79"/>
    </location>
</feature>
<feature type="transmembrane region" description="Helical" evidence="10">
    <location>
        <begin position="470"/>
        <end position="493"/>
    </location>
</feature>
<feature type="transmembrane region" description="Helical" evidence="10">
    <location>
        <begin position="280"/>
        <end position="303"/>
    </location>
</feature>
<keyword evidence="9 10" id="KW-0472">Membrane</keyword>
<feature type="transmembrane region" description="Helical" evidence="10">
    <location>
        <begin position="396"/>
        <end position="416"/>
    </location>
</feature>
<feature type="compositionally biased region" description="Polar residues" evidence="11">
    <location>
        <begin position="117"/>
        <end position="126"/>
    </location>
</feature>
<dbReference type="InterPro" id="IPR004798">
    <property type="entry name" value="CAX-like"/>
</dbReference>
<dbReference type="OMA" id="IAAQCFR"/>
<feature type="transmembrane region" description="Helical" evidence="10">
    <location>
        <begin position="187"/>
        <end position="208"/>
    </location>
</feature>
<comment type="function">
    <text evidence="10">Has a role in promoting intracellular calcium ion sequestration via the exchange of calcium ions for hydrogen ions across the vacuolar membrane. Involved also in manganese ion homeostasis via its uptake into the vacuole.</text>
</comment>
<evidence type="ECO:0000313" key="13">
    <source>
        <dbReference type="EMBL" id="KDN41874.1"/>
    </source>
</evidence>
<dbReference type="GeneID" id="25261807"/>
<keyword evidence="7 10" id="KW-1133">Transmembrane helix</keyword>
<comment type="caution">
    <text evidence="13">The sequence shown here is derived from an EMBL/GenBank/DDBJ whole genome shotgun (WGS) entry which is preliminary data.</text>
</comment>
<dbReference type="InterPro" id="IPR004713">
    <property type="entry name" value="CaH_exchang"/>
</dbReference>
<dbReference type="HOGENOM" id="CLU_008721_4_1_1"/>
<gene>
    <name evidence="13" type="ORF">K437DRAFT_169533</name>
</gene>
<proteinExistence type="inferred from homology"/>
<feature type="domain" description="Sodium/calcium exchanger membrane region" evidence="12">
    <location>
        <begin position="220"/>
        <end position="376"/>
    </location>
</feature>
<comment type="subcellular location">
    <subcellularLocation>
        <location evidence="1">Endomembrane system</location>
        <topology evidence="1">Multi-pass membrane protein</topology>
    </subcellularLocation>
    <subcellularLocation>
        <location evidence="10">Vacuole membrane</location>
    </subcellularLocation>
</comment>
<dbReference type="GO" id="GO:0012505">
    <property type="term" value="C:endomembrane system"/>
    <property type="evidence" value="ECO:0007669"/>
    <property type="project" value="UniProtKB-SubCell"/>
</dbReference>
<dbReference type="NCBIfam" id="TIGR00378">
    <property type="entry name" value="cax"/>
    <property type="match status" value="1"/>
</dbReference>
<keyword evidence="10" id="KW-0926">Vacuole</keyword>
<sequence length="567" mass="59549">MAPPKRPTIGLEEGALRMAGGDEDVEGQHGPAAGSSSSCQPPVADGKAATRQALASSTESASSPINEKSNSSSSHNNSNAGVLGADPDVTPDADKSGHGHADDPSVSHALPRKRVMTSGTAGTNTHTHVRNGDAPGLGGPGAGPPRRATMESAVGGGAQLARSFTLLLTPEHRLAPAPTTLRSIRNIICYSWLNMLLIFIPISWALHFGLENSTVANKDVIVFVTAFFAIIPLAQMLSLGTEEIALRVGETLGGLMNATLGNAVELIVAIIALFNCELTIVQTSLIGSVLSNVLLVLGMCFFAGGLRYSEQTFQVTAAQINSSLLVMAVITVLLPAGFHATLGSLPDLTERADILSFSRGTAVILLTIYLAYLFFTLSSHKHLFTGDSDEEEEPQLNTGSAIGLLLVATVLIGVTSEWLVSAINGVANAPNGPSKTWIGLILLPIVSNAAEHATAVTVAVKDKLDLSMGVAVGSSIQISIFVIPLLVVIAWIANKPLSMLFDPFVSIFLFLAVLIVNSAIQDGKTNWLEGYLLMMVYVIAAVVFWYVNPDDPASGYVNLFSDSQCTK</sequence>
<reference evidence="13 14" key="1">
    <citation type="submission" date="2014-05" db="EMBL/GenBank/DDBJ databases">
        <title>Draft genome sequence of a rare smut relative, Tilletiaria anomala UBC 951.</title>
        <authorList>
            <consortium name="DOE Joint Genome Institute"/>
            <person name="Toome M."/>
            <person name="Kuo A."/>
            <person name="Henrissat B."/>
            <person name="Lipzen A."/>
            <person name="Tritt A."/>
            <person name="Yoshinaga Y."/>
            <person name="Zane M."/>
            <person name="Barry K."/>
            <person name="Grigoriev I.V."/>
            <person name="Spatafora J.W."/>
            <person name="Aimea M.C."/>
        </authorList>
    </citation>
    <scope>NUCLEOTIDE SEQUENCE [LARGE SCALE GENOMIC DNA]</scope>
    <source>
        <strain evidence="13 14">UBC 951</strain>
    </source>
</reference>
<evidence type="ECO:0000313" key="14">
    <source>
        <dbReference type="Proteomes" id="UP000027361"/>
    </source>
</evidence>
<keyword evidence="6 10" id="KW-0106">Calcium</keyword>
<dbReference type="Pfam" id="PF01699">
    <property type="entry name" value="Na_Ca_ex"/>
    <property type="match status" value="2"/>
</dbReference>
<evidence type="ECO:0000256" key="10">
    <source>
        <dbReference type="RuleBase" id="RU365028"/>
    </source>
</evidence>
<keyword evidence="3 10" id="KW-0813">Transport</keyword>
<evidence type="ECO:0000256" key="6">
    <source>
        <dbReference type="ARBA" id="ARBA00022837"/>
    </source>
</evidence>
<name>A0A066VSV7_TILAU</name>
<organism evidence="13 14">
    <name type="scientific">Tilletiaria anomala (strain ATCC 24038 / CBS 436.72 / UBC 951)</name>
    <dbReference type="NCBI Taxonomy" id="1037660"/>
    <lineage>
        <taxon>Eukaryota</taxon>
        <taxon>Fungi</taxon>
        <taxon>Dikarya</taxon>
        <taxon>Basidiomycota</taxon>
        <taxon>Ustilaginomycotina</taxon>
        <taxon>Exobasidiomycetes</taxon>
        <taxon>Georgefischeriales</taxon>
        <taxon>Tilletiariaceae</taxon>
        <taxon>Tilletiaria</taxon>
    </lineage>
</organism>
<evidence type="ECO:0000256" key="5">
    <source>
        <dbReference type="ARBA" id="ARBA00022692"/>
    </source>
</evidence>
<feature type="transmembrane region" description="Helical" evidence="10">
    <location>
        <begin position="252"/>
        <end position="274"/>
    </location>
</feature>
<dbReference type="GO" id="GO:0015369">
    <property type="term" value="F:calcium:proton antiporter activity"/>
    <property type="evidence" value="ECO:0007669"/>
    <property type="project" value="UniProtKB-UniRule"/>
</dbReference>
<evidence type="ECO:0000256" key="8">
    <source>
        <dbReference type="ARBA" id="ARBA00023065"/>
    </source>
</evidence>